<sequence length="351" mass="36919">MLHLARVRRAAVLAATLTVAMGAAVTLTPVPAAHAVVEGLLDVTVQGPDGSPLSGAGVTLYQANQVNPDPITDPDWHPVVIGGGTSGDDGVAHLAQEIPLGQTVLEVRVLVEKAGYFPQWYQAAANYTNANNVSMSDGNLAEVSVALSQKLRIVDVYVYDPVSEADLGNTTVGLFAVDGDGVTPTLTRTTNGSGVAQFKLGVAALDPNFYRIRATRAGYLDQWWVDPPGSSTNTFDGATSLDLTGETGSFPVNIAMTAGDPVPFAAAPKPTIAGKARKGETLKARPGDWDPIPTFRFRWYRGSHAIDGATAKSYTLRKADVGKRISVKVKGSRDGYVTTTRTSAKTATVKP</sequence>
<protein>
    <recommendedName>
        <fullName evidence="4">Carboxypeptidase regulatory-like domain-containing protein</fullName>
    </recommendedName>
</protein>
<organism evidence="2 3">
    <name type="scientific">Nocardioides taihuensis</name>
    <dbReference type="NCBI Taxonomy" id="1835606"/>
    <lineage>
        <taxon>Bacteria</taxon>
        <taxon>Bacillati</taxon>
        <taxon>Actinomycetota</taxon>
        <taxon>Actinomycetes</taxon>
        <taxon>Propionibacteriales</taxon>
        <taxon>Nocardioidaceae</taxon>
        <taxon>Nocardioides</taxon>
    </lineage>
</organism>
<dbReference type="Gene3D" id="2.60.40.2700">
    <property type="match status" value="1"/>
</dbReference>
<keyword evidence="3" id="KW-1185">Reference proteome</keyword>
<reference evidence="3" key="1">
    <citation type="journal article" date="2019" name="Int. J. Syst. Evol. Microbiol.">
        <title>The Global Catalogue of Microorganisms (GCM) 10K type strain sequencing project: providing services to taxonomists for standard genome sequencing and annotation.</title>
        <authorList>
            <consortium name="The Broad Institute Genomics Platform"/>
            <consortium name="The Broad Institute Genome Sequencing Center for Infectious Disease"/>
            <person name="Wu L."/>
            <person name="Ma J."/>
        </authorList>
    </citation>
    <scope>NUCLEOTIDE SEQUENCE [LARGE SCALE GENOMIC DNA]</scope>
    <source>
        <strain evidence="3">DFY41</strain>
    </source>
</reference>
<evidence type="ECO:0000313" key="2">
    <source>
        <dbReference type="EMBL" id="MFC5179191.1"/>
    </source>
</evidence>
<name>A0ABW0BPH8_9ACTN</name>
<keyword evidence="1" id="KW-0732">Signal</keyword>
<dbReference type="EMBL" id="JBHSKD010000027">
    <property type="protein sequence ID" value="MFC5179191.1"/>
    <property type="molecule type" value="Genomic_DNA"/>
</dbReference>
<feature type="signal peptide" evidence="1">
    <location>
        <begin position="1"/>
        <end position="35"/>
    </location>
</feature>
<evidence type="ECO:0008006" key="4">
    <source>
        <dbReference type="Google" id="ProtNLM"/>
    </source>
</evidence>
<dbReference type="Proteomes" id="UP001596087">
    <property type="component" value="Unassembled WGS sequence"/>
</dbReference>
<evidence type="ECO:0000256" key="1">
    <source>
        <dbReference type="SAM" id="SignalP"/>
    </source>
</evidence>
<proteinExistence type="predicted"/>
<feature type="chain" id="PRO_5047539891" description="Carboxypeptidase regulatory-like domain-containing protein" evidence="1">
    <location>
        <begin position="36"/>
        <end position="351"/>
    </location>
</feature>
<gene>
    <name evidence="2" type="ORF">ACFPGP_21090</name>
</gene>
<dbReference type="RefSeq" id="WP_378593119.1">
    <property type="nucleotide sequence ID" value="NZ_JBHSKD010000027.1"/>
</dbReference>
<comment type="caution">
    <text evidence="2">The sequence shown here is derived from an EMBL/GenBank/DDBJ whole genome shotgun (WGS) entry which is preliminary data.</text>
</comment>
<evidence type="ECO:0000313" key="3">
    <source>
        <dbReference type="Proteomes" id="UP001596087"/>
    </source>
</evidence>
<accession>A0ABW0BPH8</accession>